<dbReference type="PROSITE" id="PS50181">
    <property type="entry name" value="FBOX"/>
    <property type="match status" value="1"/>
</dbReference>
<dbReference type="PANTHER" id="PTHR16008">
    <property type="entry name" value="F-BOX ONLY PROTEIN 4"/>
    <property type="match status" value="1"/>
</dbReference>
<dbReference type="GO" id="GO:0000209">
    <property type="term" value="P:protein polyubiquitination"/>
    <property type="evidence" value="ECO:0007669"/>
    <property type="project" value="TreeGrafter"/>
</dbReference>
<protein>
    <submittedName>
        <fullName evidence="4">F-box only protein 4</fullName>
    </submittedName>
</protein>
<dbReference type="GO" id="GO:0019005">
    <property type="term" value="C:SCF ubiquitin ligase complex"/>
    <property type="evidence" value="ECO:0007669"/>
    <property type="project" value="TreeGrafter"/>
</dbReference>
<evidence type="ECO:0000256" key="2">
    <source>
        <dbReference type="ARBA" id="ARBA00023134"/>
    </source>
</evidence>
<dbReference type="Gene3D" id="3.40.50.300">
    <property type="entry name" value="P-loop containing nucleotide triphosphate hydrolases"/>
    <property type="match status" value="1"/>
</dbReference>
<dbReference type="Proteomes" id="UP000242188">
    <property type="component" value="Unassembled WGS sequence"/>
</dbReference>
<accession>A0A210PWK9</accession>
<dbReference type="Pfam" id="PF00025">
    <property type="entry name" value="Arf"/>
    <property type="match status" value="1"/>
</dbReference>
<keyword evidence="1" id="KW-0547">Nucleotide-binding</keyword>
<sequence>MIEIDIPHDICTTTFVCGPSLYTKLPEKLTYGLDQRSDVPPSLGKGDLLDEGLIYTLKKLVWKYKKEMGEQQETFVSGGLQQYLIKQELKQKSLINGQKGVNQDHSLFNKLPVDVKLHIFSYLGIQDLCRISGVCRDWYDVSQDNLLWQEKLTRNIQSWNMISHLTNPALYREVQSEWSNKEIFLRCSPEINKIIHEKNSMLTSISNMLRYFFPKKVSKIAMFGPGLESENTSGLVRQMLTAKTLLEQVGMVPGQFDGVGSGWLLKMADCTNFQLSVLYSASKSVRQQPGWDRIQGNNLLQVSKQDVGQEGVELKPAVKDFCRTVDAFIYVVDSTSTATREGNDEFYTMVNERWSATHVPVLVLSCVKDSSATRIPSIKVVETLGMSNMNRPWQVRNCESENLTEVLEGIRWVVEQSHRR</sequence>
<reference evidence="4 5" key="1">
    <citation type="journal article" date="2017" name="Nat. Ecol. Evol.">
        <title>Scallop genome provides insights into evolution of bilaterian karyotype and development.</title>
        <authorList>
            <person name="Wang S."/>
            <person name="Zhang J."/>
            <person name="Jiao W."/>
            <person name="Li J."/>
            <person name="Xun X."/>
            <person name="Sun Y."/>
            <person name="Guo X."/>
            <person name="Huan P."/>
            <person name="Dong B."/>
            <person name="Zhang L."/>
            <person name="Hu X."/>
            <person name="Sun X."/>
            <person name="Wang J."/>
            <person name="Zhao C."/>
            <person name="Wang Y."/>
            <person name="Wang D."/>
            <person name="Huang X."/>
            <person name="Wang R."/>
            <person name="Lv J."/>
            <person name="Li Y."/>
            <person name="Zhang Z."/>
            <person name="Liu B."/>
            <person name="Lu W."/>
            <person name="Hui Y."/>
            <person name="Liang J."/>
            <person name="Zhou Z."/>
            <person name="Hou R."/>
            <person name="Li X."/>
            <person name="Liu Y."/>
            <person name="Li H."/>
            <person name="Ning X."/>
            <person name="Lin Y."/>
            <person name="Zhao L."/>
            <person name="Xing Q."/>
            <person name="Dou J."/>
            <person name="Li Y."/>
            <person name="Mao J."/>
            <person name="Guo H."/>
            <person name="Dou H."/>
            <person name="Li T."/>
            <person name="Mu C."/>
            <person name="Jiang W."/>
            <person name="Fu Q."/>
            <person name="Fu X."/>
            <person name="Miao Y."/>
            <person name="Liu J."/>
            <person name="Yu Q."/>
            <person name="Li R."/>
            <person name="Liao H."/>
            <person name="Li X."/>
            <person name="Kong Y."/>
            <person name="Jiang Z."/>
            <person name="Chourrout D."/>
            <person name="Li R."/>
            <person name="Bao Z."/>
        </authorList>
    </citation>
    <scope>NUCLEOTIDE SEQUENCE [LARGE SCALE GENOMIC DNA]</scope>
    <source>
        <strain evidence="4 5">PY_sf001</strain>
    </source>
</reference>
<keyword evidence="5" id="KW-1185">Reference proteome</keyword>
<evidence type="ECO:0000313" key="5">
    <source>
        <dbReference type="Proteomes" id="UP000242188"/>
    </source>
</evidence>
<keyword evidence="2" id="KW-0342">GTP-binding</keyword>
<dbReference type="InterPro" id="IPR001810">
    <property type="entry name" value="F-box_dom"/>
</dbReference>
<dbReference type="InterPro" id="IPR036047">
    <property type="entry name" value="F-box-like_dom_sf"/>
</dbReference>
<name>A0A210PWK9_MIZYE</name>
<dbReference type="PANTHER" id="PTHR16008:SF4">
    <property type="entry name" value="F-BOX ONLY PROTEIN 4"/>
    <property type="match status" value="1"/>
</dbReference>
<dbReference type="GO" id="GO:0003924">
    <property type="term" value="F:GTPase activity"/>
    <property type="evidence" value="ECO:0007669"/>
    <property type="project" value="InterPro"/>
</dbReference>
<feature type="domain" description="F-box" evidence="3">
    <location>
        <begin position="105"/>
        <end position="151"/>
    </location>
</feature>
<gene>
    <name evidence="4" type="ORF">KP79_PYT09244</name>
</gene>
<dbReference type="AlphaFoldDB" id="A0A210PWK9"/>
<evidence type="ECO:0000313" key="4">
    <source>
        <dbReference type="EMBL" id="OWF40842.1"/>
    </source>
</evidence>
<dbReference type="InterPro" id="IPR006689">
    <property type="entry name" value="Small_GTPase_ARF/SAR"/>
</dbReference>
<dbReference type="SMART" id="SM00256">
    <property type="entry name" value="FBOX"/>
    <property type="match status" value="1"/>
</dbReference>
<dbReference type="GO" id="GO:0005525">
    <property type="term" value="F:GTP binding"/>
    <property type="evidence" value="ECO:0007669"/>
    <property type="project" value="UniProtKB-KW"/>
</dbReference>
<dbReference type="OrthoDB" id="3219396at2759"/>
<proteinExistence type="predicted"/>
<dbReference type="Pfam" id="PF12937">
    <property type="entry name" value="F-box-like"/>
    <property type="match status" value="1"/>
</dbReference>
<dbReference type="EMBL" id="NEDP02005443">
    <property type="protein sequence ID" value="OWF40842.1"/>
    <property type="molecule type" value="Genomic_DNA"/>
</dbReference>
<evidence type="ECO:0000259" key="3">
    <source>
        <dbReference type="PROSITE" id="PS50181"/>
    </source>
</evidence>
<comment type="caution">
    <text evidence="4">The sequence shown here is derived from an EMBL/GenBank/DDBJ whole genome shotgun (WGS) entry which is preliminary data.</text>
</comment>
<evidence type="ECO:0000256" key="1">
    <source>
        <dbReference type="ARBA" id="ARBA00022741"/>
    </source>
</evidence>
<organism evidence="4 5">
    <name type="scientific">Mizuhopecten yessoensis</name>
    <name type="common">Japanese scallop</name>
    <name type="synonym">Patinopecten yessoensis</name>
    <dbReference type="NCBI Taxonomy" id="6573"/>
    <lineage>
        <taxon>Eukaryota</taxon>
        <taxon>Metazoa</taxon>
        <taxon>Spiralia</taxon>
        <taxon>Lophotrochozoa</taxon>
        <taxon>Mollusca</taxon>
        <taxon>Bivalvia</taxon>
        <taxon>Autobranchia</taxon>
        <taxon>Pteriomorphia</taxon>
        <taxon>Pectinida</taxon>
        <taxon>Pectinoidea</taxon>
        <taxon>Pectinidae</taxon>
        <taxon>Mizuhopecten</taxon>
    </lineage>
</organism>
<dbReference type="Gene3D" id="1.20.1280.50">
    <property type="match status" value="1"/>
</dbReference>
<dbReference type="SUPFAM" id="SSF81383">
    <property type="entry name" value="F-box domain"/>
    <property type="match status" value="1"/>
</dbReference>
<dbReference type="STRING" id="6573.A0A210PWK9"/>
<dbReference type="GO" id="GO:0031146">
    <property type="term" value="P:SCF-dependent proteasomal ubiquitin-dependent protein catabolic process"/>
    <property type="evidence" value="ECO:0007669"/>
    <property type="project" value="InterPro"/>
</dbReference>
<dbReference type="InterPro" id="IPR039588">
    <property type="entry name" value="FBXO4"/>
</dbReference>
<dbReference type="InterPro" id="IPR027417">
    <property type="entry name" value="P-loop_NTPase"/>
</dbReference>